<proteinExistence type="predicted"/>
<organism evidence="2 3">
    <name type="scientific">Limosilactobacillus coleohominis</name>
    <dbReference type="NCBI Taxonomy" id="181675"/>
    <lineage>
        <taxon>Bacteria</taxon>
        <taxon>Bacillati</taxon>
        <taxon>Bacillota</taxon>
        <taxon>Bacilli</taxon>
        <taxon>Lactobacillales</taxon>
        <taxon>Lactobacillaceae</taxon>
        <taxon>Limosilactobacillus</taxon>
    </lineage>
</organism>
<keyword evidence="3" id="KW-1185">Reference proteome</keyword>
<accession>A0ABS2H2L6</accession>
<comment type="caution">
    <text evidence="2">The sequence shown here is derived from an EMBL/GenBank/DDBJ whole genome shotgun (WGS) entry which is preliminary data.</text>
</comment>
<evidence type="ECO:0000256" key="1">
    <source>
        <dbReference type="SAM" id="MobiDB-lite"/>
    </source>
</evidence>
<name>A0ABS2H2L6_9LACO</name>
<dbReference type="Proteomes" id="UP000785625">
    <property type="component" value="Unassembled WGS sequence"/>
</dbReference>
<protein>
    <submittedName>
        <fullName evidence="2">Histidine kinase</fullName>
    </submittedName>
</protein>
<feature type="compositionally biased region" description="Basic and acidic residues" evidence="1">
    <location>
        <begin position="48"/>
        <end position="58"/>
    </location>
</feature>
<feature type="region of interest" description="Disordered" evidence="1">
    <location>
        <begin position="19"/>
        <end position="87"/>
    </location>
</feature>
<evidence type="ECO:0000313" key="2">
    <source>
        <dbReference type="EMBL" id="MBM6941304.1"/>
    </source>
</evidence>
<keyword evidence="2" id="KW-0808">Transferase</keyword>
<sequence>MSFSIHMANDEQLDSLLRSNKRIPAWRLSNTQSERERKRIHQIQLHRQQLEREKEAETKRKKQQRIVSVQKAQTKKPLSHQGNDLEL</sequence>
<dbReference type="GO" id="GO:0016301">
    <property type="term" value="F:kinase activity"/>
    <property type="evidence" value="ECO:0007669"/>
    <property type="project" value="UniProtKB-KW"/>
</dbReference>
<dbReference type="RefSeq" id="WP_047769017.1">
    <property type="nucleotide sequence ID" value="NZ_JACJKU010000103.1"/>
</dbReference>
<evidence type="ECO:0000313" key="3">
    <source>
        <dbReference type="Proteomes" id="UP000785625"/>
    </source>
</evidence>
<keyword evidence="2" id="KW-0418">Kinase</keyword>
<reference evidence="2 3" key="1">
    <citation type="journal article" date="2021" name="Sci. Rep.">
        <title>The distribution of antibiotic resistance genes in chicken gut microbiota commensals.</title>
        <authorList>
            <person name="Juricova H."/>
            <person name="Matiasovicova J."/>
            <person name="Kubasova T."/>
            <person name="Cejkova D."/>
            <person name="Rychlik I."/>
        </authorList>
    </citation>
    <scope>NUCLEOTIDE SEQUENCE [LARGE SCALE GENOMIC DNA]</scope>
    <source>
        <strain evidence="2 3">An574</strain>
    </source>
</reference>
<gene>
    <name evidence="2" type="ORF">H5975_07530</name>
</gene>
<dbReference type="EMBL" id="JACJKU010000103">
    <property type="protein sequence ID" value="MBM6941304.1"/>
    <property type="molecule type" value="Genomic_DNA"/>
</dbReference>